<name>V2QD33_9BACT</name>
<dbReference type="RefSeq" id="WP_023275311.1">
    <property type="nucleotide sequence ID" value="NZ_CP097562.1"/>
</dbReference>
<dbReference type="eggNOG" id="ENOG5030WA2">
    <property type="taxonomic scope" value="Bacteria"/>
</dbReference>
<evidence type="ECO:0000256" key="2">
    <source>
        <dbReference type="ARBA" id="ARBA00022475"/>
    </source>
</evidence>
<protein>
    <submittedName>
        <fullName evidence="6">Uncharacterized protein</fullName>
    </submittedName>
</protein>
<reference evidence="6" key="1">
    <citation type="journal article" date="2014" name="Genome Announc.">
        <title>Draft genome sequences of the altered schaedler flora, a defined bacterial community from gnotobiotic mice.</title>
        <authorList>
            <person name="Wannemuehler M.J."/>
            <person name="Overstreet A.M."/>
            <person name="Ward D.V."/>
            <person name="Phillips G.J."/>
        </authorList>
    </citation>
    <scope>NUCLEOTIDE SEQUENCE</scope>
    <source>
        <strain evidence="6">ASF457</strain>
    </source>
</reference>
<keyword evidence="5" id="KW-0472">Membrane</keyword>
<accession>V2QD33</accession>
<keyword evidence="4" id="KW-1133">Transmembrane helix</keyword>
<evidence type="ECO:0000313" key="6">
    <source>
        <dbReference type="EMBL" id="USF23941.1"/>
    </source>
</evidence>
<evidence type="ECO:0000256" key="3">
    <source>
        <dbReference type="ARBA" id="ARBA00022692"/>
    </source>
</evidence>
<evidence type="ECO:0000256" key="5">
    <source>
        <dbReference type="ARBA" id="ARBA00023136"/>
    </source>
</evidence>
<evidence type="ECO:0000256" key="4">
    <source>
        <dbReference type="ARBA" id="ARBA00022989"/>
    </source>
</evidence>
<evidence type="ECO:0000256" key="1">
    <source>
        <dbReference type="ARBA" id="ARBA00004236"/>
    </source>
</evidence>
<dbReference type="GO" id="GO:0015081">
    <property type="term" value="F:sodium ion transmembrane transporter activity"/>
    <property type="evidence" value="ECO:0007669"/>
    <property type="project" value="InterPro"/>
</dbReference>
<dbReference type="GO" id="GO:0005886">
    <property type="term" value="C:plasma membrane"/>
    <property type="evidence" value="ECO:0007669"/>
    <property type="project" value="UniProtKB-SubCell"/>
</dbReference>
<comment type="subcellular location">
    <subcellularLocation>
        <location evidence="1">Cell membrane</location>
    </subcellularLocation>
</comment>
<dbReference type="Pfam" id="PF04277">
    <property type="entry name" value="OAD_gamma"/>
    <property type="match status" value="1"/>
</dbReference>
<reference evidence="6" key="3">
    <citation type="submission" date="2022-06" db="EMBL/GenBank/DDBJ databases">
        <title>Resources to Facilitate Use of the Altered Schaedler Flora (ASF) Mouse Model to Study Microbiome Function.</title>
        <authorList>
            <person name="Proctor A."/>
            <person name="Parvinroo S."/>
            <person name="Richie T."/>
            <person name="Jia X."/>
            <person name="Lee S.T.M."/>
            <person name="Karp P.D."/>
            <person name="Paley S."/>
            <person name="Kostic A.D."/>
            <person name="Pierre J.F."/>
            <person name="Wannemuehler M.J."/>
            <person name="Phillips G.J."/>
        </authorList>
    </citation>
    <scope>NUCLEOTIDE SEQUENCE</scope>
    <source>
        <strain evidence="6">ASF457</strain>
    </source>
</reference>
<dbReference type="EMBL" id="CP097562">
    <property type="protein sequence ID" value="USF23941.1"/>
    <property type="molecule type" value="Genomic_DNA"/>
</dbReference>
<organism evidence="6 7">
    <name type="scientific">Mucispirillum schaedleri ASF457</name>
    <dbReference type="NCBI Taxonomy" id="1379858"/>
    <lineage>
        <taxon>Bacteria</taxon>
        <taxon>Pseudomonadati</taxon>
        <taxon>Deferribacterota</taxon>
        <taxon>Deferribacteres</taxon>
        <taxon>Deferribacterales</taxon>
        <taxon>Mucispirillaceae</taxon>
        <taxon>Mucispirillum</taxon>
    </lineage>
</organism>
<dbReference type="GO" id="GO:0036376">
    <property type="term" value="P:sodium ion export across plasma membrane"/>
    <property type="evidence" value="ECO:0007669"/>
    <property type="project" value="InterPro"/>
</dbReference>
<keyword evidence="3" id="KW-0812">Transmembrane</keyword>
<evidence type="ECO:0000313" key="7">
    <source>
        <dbReference type="Proteomes" id="UP000017429"/>
    </source>
</evidence>
<sequence>MAEYTSIQLAQADINTTATTQAVNNSRDFHDTIGEGLLVTATGVGVVFAVLVIMIIFINLFKALEPMLDKIGLMFAKKDNKGEVVLPNSQEEQNIDNTTLVLISAAVAAYTHNKARVRRVRVLPSKAKQGGNWAMQARSALQSSHSGKK</sequence>
<dbReference type="Proteomes" id="UP000017429">
    <property type="component" value="Chromosome"/>
</dbReference>
<proteinExistence type="predicted"/>
<dbReference type="InterPro" id="IPR005899">
    <property type="entry name" value="Na_pump_deCOase"/>
</dbReference>
<keyword evidence="7" id="KW-1185">Reference proteome</keyword>
<keyword evidence="2" id="KW-1003">Cell membrane</keyword>
<dbReference type="AlphaFoldDB" id="V2QD33"/>
<dbReference type="KEGG" id="msch:N508_001014"/>
<reference evidence="6" key="2">
    <citation type="submission" date="2022-05" db="EMBL/GenBank/DDBJ databases">
        <authorList>
            <person name="Proctor A.L."/>
            <person name="Phillips G.J."/>
            <person name="Wannemuehler M.J."/>
        </authorList>
    </citation>
    <scope>NUCLEOTIDE SEQUENCE</scope>
    <source>
        <strain evidence="6">ASF457</strain>
    </source>
</reference>
<gene>
    <name evidence="6" type="ORF">N508_001014</name>
</gene>